<protein>
    <submittedName>
        <fullName evidence="6">ABC transporter</fullName>
    </submittedName>
</protein>
<evidence type="ECO:0000313" key="6">
    <source>
        <dbReference type="EMBL" id="GII80051.1"/>
    </source>
</evidence>
<dbReference type="GO" id="GO:0005524">
    <property type="term" value="F:ATP binding"/>
    <property type="evidence" value="ECO:0007669"/>
    <property type="project" value="UniProtKB-KW"/>
</dbReference>
<evidence type="ECO:0000256" key="1">
    <source>
        <dbReference type="ARBA" id="ARBA00022448"/>
    </source>
</evidence>
<dbReference type="Pfam" id="PF00005">
    <property type="entry name" value="ABC_tran"/>
    <property type="match status" value="1"/>
</dbReference>
<keyword evidence="3" id="KW-0067">ATP-binding</keyword>
<keyword evidence="2" id="KW-0547">Nucleotide-binding</keyword>
<feature type="region of interest" description="Disordered" evidence="4">
    <location>
        <begin position="289"/>
        <end position="308"/>
    </location>
</feature>
<dbReference type="InterPro" id="IPR003439">
    <property type="entry name" value="ABC_transporter-like_ATP-bd"/>
</dbReference>
<evidence type="ECO:0000259" key="5">
    <source>
        <dbReference type="PROSITE" id="PS50893"/>
    </source>
</evidence>
<keyword evidence="7" id="KW-1185">Reference proteome</keyword>
<dbReference type="SMART" id="SM00382">
    <property type="entry name" value="AAA"/>
    <property type="match status" value="1"/>
</dbReference>
<name>A0A919V0G5_9ACTN</name>
<reference evidence="6" key="1">
    <citation type="submission" date="2021-01" db="EMBL/GenBank/DDBJ databases">
        <title>Whole genome shotgun sequence of Sphaerisporangium rufum NBRC 109079.</title>
        <authorList>
            <person name="Komaki H."/>
            <person name="Tamura T."/>
        </authorList>
    </citation>
    <scope>NUCLEOTIDE SEQUENCE</scope>
    <source>
        <strain evidence="6">NBRC 109079</strain>
    </source>
</reference>
<dbReference type="PROSITE" id="PS50893">
    <property type="entry name" value="ABC_TRANSPORTER_2"/>
    <property type="match status" value="1"/>
</dbReference>
<feature type="domain" description="ABC transporter" evidence="5">
    <location>
        <begin position="3"/>
        <end position="228"/>
    </location>
</feature>
<gene>
    <name evidence="6" type="ORF">Sru01_50330</name>
</gene>
<dbReference type="InterPro" id="IPR003593">
    <property type="entry name" value="AAA+_ATPase"/>
</dbReference>
<evidence type="ECO:0000256" key="3">
    <source>
        <dbReference type="ARBA" id="ARBA00022840"/>
    </source>
</evidence>
<evidence type="ECO:0000256" key="4">
    <source>
        <dbReference type="SAM" id="MobiDB-lite"/>
    </source>
</evidence>
<evidence type="ECO:0000313" key="7">
    <source>
        <dbReference type="Proteomes" id="UP000655287"/>
    </source>
</evidence>
<comment type="caution">
    <text evidence="6">The sequence shown here is derived from an EMBL/GenBank/DDBJ whole genome shotgun (WGS) entry which is preliminary data.</text>
</comment>
<dbReference type="RefSeq" id="WP_203990337.1">
    <property type="nucleotide sequence ID" value="NZ_BOOU01000068.1"/>
</dbReference>
<dbReference type="GO" id="GO:0016887">
    <property type="term" value="F:ATP hydrolysis activity"/>
    <property type="evidence" value="ECO:0007669"/>
    <property type="project" value="InterPro"/>
</dbReference>
<dbReference type="PANTHER" id="PTHR42939">
    <property type="entry name" value="ABC TRANSPORTER ATP-BINDING PROTEIN ALBC-RELATED"/>
    <property type="match status" value="1"/>
</dbReference>
<dbReference type="InterPro" id="IPR051782">
    <property type="entry name" value="ABC_Transporter_VariousFunc"/>
</dbReference>
<evidence type="ECO:0000256" key="2">
    <source>
        <dbReference type="ARBA" id="ARBA00022741"/>
    </source>
</evidence>
<keyword evidence="1" id="KW-0813">Transport</keyword>
<accession>A0A919V0G5</accession>
<dbReference type="SUPFAM" id="SSF52540">
    <property type="entry name" value="P-loop containing nucleoside triphosphate hydrolases"/>
    <property type="match status" value="1"/>
</dbReference>
<dbReference type="Proteomes" id="UP000655287">
    <property type="component" value="Unassembled WGS sequence"/>
</dbReference>
<sequence>MKVEIDGLGLRYGETAALDGLTCTLDGGKIYGLLGRNGSGKTSLMSVLAAFRRQTFGQVRVAGEPVFENRRVTRRISLITHTGETTDIGTAEDALYFAEWLRPDWDGELARSLMDAFGLAPKAKVKEMSTGQRSAMGAVIGLAGRAPLTMFDECHLGMDVPSRKIFYDALLADYMDHPRTIVLSSHLIDEVAPLFEEVLILDRGRLLLQEETPALLGRGTTVTGPADRVAAFTAGLTVLDERRLGPTVAAVVYGPLDDARRREAAGAGLELAPVPLQDLFVHLTADPAGAPAAAPAGAPAAEPSGEPR</sequence>
<dbReference type="PANTHER" id="PTHR42939:SF1">
    <property type="entry name" value="ABC TRANSPORTER ATP-BINDING PROTEIN ALBC-RELATED"/>
    <property type="match status" value="1"/>
</dbReference>
<dbReference type="Gene3D" id="3.40.50.300">
    <property type="entry name" value="P-loop containing nucleotide triphosphate hydrolases"/>
    <property type="match status" value="1"/>
</dbReference>
<dbReference type="AlphaFoldDB" id="A0A919V0G5"/>
<dbReference type="EMBL" id="BOOU01000068">
    <property type="protein sequence ID" value="GII80051.1"/>
    <property type="molecule type" value="Genomic_DNA"/>
</dbReference>
<dbReference type="InterPro" id="IPR027417">
    <property type="entry name" value="P-loop_NTPase"/>
</dbReference>
<organism evidence="6 7">
    <name type="scientific">Sphaerisporangium rufum</name>
    <dbReference type="NCBI Taxonomy" id="1381558"/>
    <lineage>
        <taxon>Bacteria</taxon>
        <taxon>Bacillati</taxon>
        <taxon>Actinomycetota</taxon>
        <taxon>Actinomycetes</taxon>
        <taxon>Streptosporangiales</taxon>
        <taxon>Streptosporangiaceae</taxon>
        <taxon>Sphaerisporangium</taxon>
    </lineage>
</organism>
<proteinExistence type="predicted"/>